<keyword evidence="1" id="KW-0472">Membrane</keyword>
<feature type="transmembrane region" description="Helical" evidence="1">
    <location>
        <begin position="40"/>
        <end position="57"/>
    </location>
</feature>
<comment type="caution">
    <text evidence="2">The sequence shown here is derived from an EMBL/GenBank/DDBJ whole genome shotgun (WGS) entry which is preliminary data.</text>
</comment>
<dbReference type="EMBL" id="JACSQB010000064">
    <property type="protein sequence ID" value="MBD8047158.1"/>
    <property type="molecule type" value="Genomic_DNA"/>
</dbReference>
<organism evidence="2 3">
    <name type="scientific">Clostridium faecium</name>
    <dbReference type="NCBI Taxonomy" id="2762223"/>
    <lineage>
        <taxon>Bacteria</taxon>
        <taxon>Bacillati</taxon>
        <taxon>Bacillota</taxon>
        <taxon>Clostridia</taxon>
        <taxon>Eubacteriales</taxon>
        <taxon>Clostridiaceae</taxon>
        <taxon>Clostridium</taxon>
    </lineage>
</organism>
<evidence type="ECO:0000313" key="3">
    <source>
        <dbReference type="Proteomes" id="UP000627166"/>
    </source>
</evidence>
<evidence type="ECO:0000256" key="1">
    <source>
        <dbReference type="SAM" id="Phobius"/>
    </source>
</evidence>
<protein>
    <recommendedName>
        <fullName evidence="4">Histidine kinase</fullName>
    </recommendedName>
</protein>
<evidence type="ECO:0000313" key="2">
    <source>
        <dbReference type="EMBL" id="MBD8047158.1"/>
    </source>
</evidence>
<keyword evidence="1" id="KW-0812">Transmembrane</keyword>
<dbReference type="Proteomes" id="UP000627166">
    <property type="component" value="Unassembled WGS sequence"/>
</dbReference>
<keyword evidence="1" id="KW-1133">Transmembrane helix</keyword>
<name>A0ABR8YSC2_9CLOT</name>
<reference evidence="2 3" key="1">
    <citation type="submission" date="2020-08" db="EMBL/GenBank/DDBJ databases">
        <title>A Genomic Blueprint of the Chicken Gut Microbiome.</title>
        <authorList>
            <person name="Gilroy R."/>
            <person name="Ravi A."/>
            <person name="Getino M."/>
            <person name="Pursley I."/>
            <person name="Horton D.L."/>
            <person name="Alikhan N.-F."/>
            <person name="Baker D."/>
            <person name="Gharbi K."/>
            <person name="Hall N."/>
            <person name="Watson M."/>
            <person name="Adriaenssens E.M."/>
            <person name="Foster-Nyarko E."/>
            <person name="Jarju S."/>
            <person name="Secka A."/>
            <person name="Antonio M."/>
            <person name="Oren A."/>
            <person name="Chaudhuri R."/>
            <person name="La Ragione R.M."/>
            <person name="Hildebrand F."/>
            <person name="Pallen M.J."/>
        </authorList>
    </citation>
    <scope>NUCLEOTIDE SEQUENCE [LARGE SCALE GENOMIC DNA]</scope>
    <source>
        <strain evidence="2 3">N37</strain>
    </source>
</reference>
<proteinExistence type="predicted"/>
<gene>
    <name evidence="2" type="ORF">H9637_08945</name>
</gene>
<evidence type="ECO:0008006" key="4">
    <source>
        <dbReference type="Google" id="ProtNLM"/>
    </source>
</evidence>
<keyword evidence="3" id="KW-1185">Reference proteome</keyword>
<accession>A0ABR8YSC2</accession>
<feature type="transmembrane region" description="Helical" evidence="1">
    <location>
        <begin position="14"/>
        <end position="34"/>
    </location>
</feature>
<sequence>MNRKRINNFLKDKLLSIIILLCNTFFIFLFYYSTLDEVEILYPMIITIFLIIIYLVIEWYRYYRFNFQLEKFIEDSSHKVVISTYEQRDIYEVINKIHNKYIQKLDNADIENNKRSKFLAQLIHNLKTPVTILNCTQRWKKKR</sequence>